<evidence type="ECO:0000256" key="3">
    <source>
        <dbReference type="ARBA" id="ARBA00022448"/>
    </source>
</evidence>
<feature type="transmembrane region" description="Helical" evidence="7">
    <location>
        <begin position="178"/>
        <end position="200"/>
    </location>
</feature>
<feature type="transmembrane region" description="Helical" evidence="7">
    <location>
        <begin position="534"/>
        <end position="555"/>
    </location>
</feature>
<feature type="transmembrane region" description="Helical" evidence="7">
    <location>
        <begin position="349"/>
        <end position="369"/>
    </location>
</feature>
<feature type="transmembrane region" description="Helical" evidence="7">
    <location>
        <begin position="277"/>
        <end position="302"/>
    </location>
</feature>
<feature type="domain" description="Major facilitator superfamily (MFS) profile" evidence="8">
    <location>
        <begin position="465"/>
        <end position="910"/>
    </location>
</feature>
<dbReference type="Proteomes" id="UP000179179">
    <property type="component" value="Unassembled WGS sequence"/>
</dbReference>
<feature type="transmembrane region" description="Helical" evidence="7">
    <location>
        <begin position="759"/>
        <end position="782"/>
    </location>
</feature>
<dbReference type="GO" id="GO:0022857">
    <property type="term" value="F:transmembrane transporter activity"/>
    <property type="evidence" value="ECO:0007669"/>
    <property type="project" value="InterPro"/>
</dbReference>
<comment type="similarity">
    <text evidence="2">Belongs to the major facilitator superfamily. Sugar transporter (TC 2.A.1.1) family.</text>
</comment>
<evidence type="ECO:0000259" key="8">
    <source>
        <dbReference type="PROSITE" id="PS50850"/>
    </source>
</evidence>
<dbReference type="Pfam" id="PF07690">
    <property type="entry name" value="MFS_1"/>
    <property type="match status" value="1"/>
</dbReference>
<feature type="transmembrane region" description="Helical" evidence="7">
    <location>
        <begin position="119"/>
        <end position="141"/>
    </location>
</feature>
<feature type="transmembrane region" description="Helical" evidence="7">
    <location>
        <begin position="888"/>
        <end position="906"/>
    </location>
</feature>
<dbReference type="FunFam" id="1.20.1250.20:FF:000100">
    <property type="entry name" value="MFS sugar transporter, putative"/>
    <property type="match status" value="1"/>
</dbReference>
<comment type="subcellular location">
    <subcellularLocation>
        <location evidence="1">Membrane</location>
        <topology evidence="1">Multi-pass membrane protein</topology>
    </subcellularLocation>
</comment>
<feature type="transmembrane region" description="Helical" evidence="7">
    <location>
        <begin position="855"/>
        <end position="876"/>
    </location>
</feature>
<feature type="transmembrane region" description="Helical" evidence="7">
    <location>
        <begin position="499"/>
        <end position="522"/>
    </location>
</feature>
<keyword evidence="3" id="KW-0813">Transport</keyword>
<name>A0A1F8ABF0_9EURO</name>
<evidence type="ECO:0000256" key="1">
    <source>
        <dbReference type="ARBA" id="ARBA00004141"/>
    </source>
</evidence>
<dbReference type="GO" id="GO:0015791">
    <property type="term" value="P:polyol transmembrane transport"/>
    <property type="evidence" value="ECO:0007669"/>
    <property type="project" value="UniProtKB-ARBA"/>
</dbReference>
<dbReference type="GeneID" id="34445381"/>
<keyword evidence="6 7" id="KW-0472">Membrane</keyword>
<dbReference type="GO" id="GO:0015798">
    <property type="term" value="P:myo-inositol transport"/>
    <property type="evidence" value="ECO:0007669"/>
    <property type="project" value="UniProtKB-ARBA"/>
</dbReference>
<dbReference type="InterPro" id="IPR005828">
    <property type="entry name" value="MFS_sugar_transport-like"/>
</dbReference>
<evidence type="ECO:0000256" key="6">
    <source>
        <dbReference type="ARBA" id="ARBA00023136"/>
    </source>
</evidence>
<feature type="transmembrane region" description="Helical" evidence="7">
    <location>
        <begin position="60"/>
        <end position="80"/>
    </location>
</feature>
<feature type="transmembrane region" description="Helical" evidence="7">
    <location>
        <begin position="147"/>
        <end position="166"/>
    </location>
</feature>
<evidence type="ECO:0000313" key="9">
    <source>
        <dbReference type="EMBL" id="OGM48739.1"/>
    </source>
</evidence>
<dbReference type="InterPro" id="IPR003663">
    <property type="entry name" value="Sugar/inositol_transpt"/>
</dbReference>
<reference evidence="9 10" key="1">
    <citation type="journal article" date="2016" name="Genome Biol. Evol.">
        <title>Draft genome sequence of an aflatoxigenic Aspergillus species, A. bombycis.</title>
        <authorList>
            <person name="Moore G.G."/>
            <person name="Mack B.M."/>
            <person name="Beltz S.B."/>
            <person name="Gilbert M.K."/>
        </authorList>
    </citation>
    <scope>NUCLEOTIDE SEQUENCE [LARGE SCALE GENOMIC DNA]</scope>
    <source>
        <strain evidence="10">NRRL 26010</strain>
    </source>
</reference>
<proteinExistence type="inferred from homology"/>
<feature type="transmembrane region" description="Helical" evidence="7">
    <location>
        <begin position="220"/>
        <end position="242"/>
    </location>
</feature>
<dbReference type="EMBL" id="LYCR01000014">
    <property type="protein sequence ID" value="OGM48739.1"/>
    <property type="molecule type" value="Genomic_DNA"/>
</dbReference>
<dbReference type="PANTHER" id="PTHR48020">
    <property type="entry name" value="PROTON MYO-INOSITOL COTRANSPORTER"/>
    <property type="match status" value="1"/>
</dbReference>
<accession>A0A1F8ABF0</accession>
<feature type="domain" description="Major facilitator superfamily (MFS) profile" evidence="8">
    <location>
        <begin position="1"/>
        <end position="400"/>
    </location>
</feature>
<dbReference type="InterPro" id="IPR036259">
    <property type="entry name" value="MFS_trans_sf"/>
</dbReference>
<feature type="transmembrane region" description="Helical" evidence="7">
    <location>
        <begin position="375"/>
        <end position="394"/>
    </location>
</feature>
<evidence type="ECO:0000313" key="10">
    <source>
        <dbReference type="Proteomes" id="UP000179179"/>
    </source>
</evidence>
<evidence type="ECO:0000256" key="5">
    <source>
        <dbReference type="ARBA" id="ARBA00022989"/>
    </source>
</evidence>
<dbReference type="PANTHER" id="PTHR48020:SF26">
    <property type="entry name" value="MYO-INOSITOL TRANSPORTER, PUTATIVE (AFU_ORTHOLOGUE AFUA_4G01560)-RELATED"/>
    <property type="match status" value="1"/>
</dbReference>
<evidence type="ECO:0000256" key="4">
    <source>
        <dbReference type="ARBA" id="ARBA00022692"/>
    </source>
</evidence>
<gene>
    <name evidence="9" type="ORF">ABOM_001991</name>
</gene>
<dbReference type="InterPro" id="IPR020846">
    <property type="entry name" value="MFS_dom"/>
</dbReference>
<keyword evidence="4 7" id="KW-0812">Transmembrane</keyword>
<dbReference type="PROSITE" id="PS50850">
    <property type="entry name" value="MFS"/>
    <property type="match status" value="2"/>
</dbReference>
<keyword evidence="10" id="KW-1185">Reference proteome</keyword>
<feature type="transmembrane region" description="Helical" evidence="7">
    <location>
        <begin position="308"/>
        <end position="328"/>
    </location>
</feature>
<sequence>MNGASNGVANEKGVSAHGTLERQTKASVNDTASIPDGGTKAWVQTYYETRKLFPSSSSSISWIGSVQSSLLLVLGLITGPLYDAGYFYPLLFSGSFMIVLGQMMLSLSKEYYQVLLSQGVCIGIGTGLILIPGVAVLSTYFSTKLALANGFAAAGSGLGGILYPIIFHRLLNQIGFGWTCRAMGLVILVTIAIPITVFRLRVKPSGKRKLLDLGAFREPAYTFFVLGGTLEFISLNIPFYYIQYFAISQGIAANDLGFYLLSILTTGSVMGRILPNVFANIIGPFNIIFACTVIAGALVFALVDLSSLVGVIIVAFLYGFFTGAFVSLPPTCFVKLSPDRAFIGTRMGMGYAVMTVGNLVGTPAAGAILQNRGFNAVWIFGGGVSIAGGIAMMIRLTREELYRDVEEFARDKDLEHIMEHLKRGALVAQDPKAFEELSELSEGEKELLRREKTHRWSQPFMMYFMTILCAGSAIVQGMDQTAVNGAQEYYFVEFNITNSWLQGLVNGAPYLCSALIGCWTTAPLNRWFGRRGCIFISCFISFASSFWMAAAHTWWNLLLGRFLLGFAVGAKSTTTPVYGAECAPANIRGALVMMWQMWTAFGIMLGYIASVAFMNVSHATIPGFNWRLMLGSTAIPFILRELTVPSPFFVCIQVYLCPESPRWYMIRNRYRDAYGALCKLRPSEFQAARDLYYIHSALKVEEKLREGKHLWREMFTVPRNRRAAQSSFFVMFMQQFCGVNAIMYYSSSMFRDAGFDLRTALVVSLGCGITNWIFALPAVYTIDTFGRRNLLLTTFPLMCLFLLFTGFSFYIPDQTPRTACVATGIYLYMIVYSPGEGPVPFTYSAEAFPLYIRDIGMSFATATTWGFNFIVSLTWLPLRDAFSVQGAFGWYAAWNIFGWIFCYFCLPETKALSLEELDQVFSVPTRKHINHYRGMLPWYAKKYILRQDVPPQKQLYDYE</sequence>
<dbReference type="PROSITE" id="PS00217">
    <property type="entry name" value="SUGAR_TRANSPORT_2"/>
    <property type="match status" value="1"/>
</dbReference>
<feature type="transmembrane region" description="Helical" evidence="7">
    <location>
        <begin position="86"/>
        <end position="107"/>
    </location>
</feature>
<dbReference type="NCBIfam" id="TIGR00879">
    <property type="entry name" value="SP"/>
    <property type="match status" value="1"/>
</dbReference>
<dbReference type="InterPro" id="IPR005829">
    <property type="entry name" value="Sugar_transporter_CS"/>
</dbReference>
<organism evidence="9 10">
    <name type="scientific">Aspergillus bombycis</name>
    <dbReference type="NCBI Taxonomy" id="109264"/>
    <lineage>
        <taxon>Eukaryota</taxon>
        <taxon>Fungi</taxon>
        <taxon>Dikarya</taxon>
        <taxon>Ascomycota</taxon>
        <taxon>Pezizomycotina</taxon>
        <taxon>Eurotiomycetes</taxon>
        <taxon>Eurotiomycetidae</taxon>
        <taxon>Eurotiales</taxon>
        <taxon>Aspergillaceae</taxon>
        <taxon>Aspergillus</taxon>
    </lineage>
</organism>
<dbReference type="OrthoDB" id="5290825at2759"/>
<feature type="transmembrane region" description="Helical" evidence="7">
    <location>
        <begin position="595"/>
        <end position="617"/>
    </location>
</feature>
<dbReference type="InterPro" id="IPR011701">
    <property type="entry name" value="MFS"/>
</dbReference>
<comment type="caution">
    <text evidence="9">The sequence shown here is derived from an EMBL/GenBank/DDBJ whole genome shotgun (WGS) entry which is preliminary data.</text>
</comment>
<feature type="transmembrane region" description="Helical" evidence="7">
    <location>
        <begin position="816"/>
        <end position="834"/>
    </location>
</feature>
<protein>
    <submittedName>
        <fullName evidence="9">MFS myo-inositol transporter</fullName>
    </submittedName>
</protein>
<dbReference type="GO" id="GO:0016020">
    <property type="term" value="C:membrane"/>
    <property type="evidence" value="ECO:0007669"/>
    <property type="project" value="UniProtKB-SubCell"/>
</dbReference>
<dbReference type="PRINTS" id="PR00171">
    <property type="entry name" value="SUGRTRNSPORT"/>
</dbReference>
<feature type="transmembrane region" description="Helical" evidence="7">
    <location>
        <begin position="789"/>
        <end position="810"/>
    </location>
</feature>
<dbReference type="AlphaFoldDB" id="A0A1F8ABF0"/>
<evidence type="ECO:0000256" key="7">
    <source>
        <dbReference type="SAM" id="Phobius"/>
    </source>
</evidence>
<keyword evidence="5 7" id="KW-1133">Transmembrane helix</keyword>
<dbReference type="Pfam" id="PF00083">
    <property type="entry name" value="Sugar_tr"/>
    <property type="match status" value="1"/>
</dbReference>
<feature type="transmembrane region" description="Helical" evidence="7">
    <location>
        <begin position="460"/>
        <end position="479"/>
    </location>
</feature>
<dbReference type="InterPro" id="IPR050814">
    <property type="entry name" value="Myo-inositol_Transporter"/>
</dbReference>
<dbReference type="RefSeq" id="XP_022392456.1">
    <property type="nucleotide sequence ID" value="XM_022529121.1"/>
</dbReference>
<feature type="transmembrane region" description="Helical" evidence="7">
    <location>
        <begin position="728"/>
        <end position="747"/>
    </location>
</feature>
<dbReference type="Gene3D" id="1.20.1250.20">
    <property type="entry name" value="MFS general substrate transporter like domains"/>
    <property type="match status" value="2"/>
</dbReference>
<dbReference type="SUPFAM" id="SSF103473">
    <property type="entry name" value="MFS general substrate transporter"/>
    <property type="match status" value="2"/>
</dbReference>
<evidence type="ECO:0000256" key="2">
    <source>
        <dbReference type="ARBA" id="ARBA00010992"/>
    </source>
</evidence>